<dbReference type="Proteomes" id="UP000030170">
    <property type="component" value="Unassembled WGS sequence"/>
</dbReference>
<protein>
    <submittedName>
        <fullName evidence="2">ABC transporter</fullName>
    </submittedName>
</protein>
<comment type="caution">
    <text evidence="2">The sequence shown here is derived from an EMBL/GenBank/DDBJ whole genome shotgun (WGS) entry which is preliminary data.</text>
</comment>
<dbReference type="SMART" id="SM00930">
    <property type="entry name" value="NIL"/>
    <property type="match status" value="1"/>
</dbReference>
<accession>A0A098TK12</accession>
<evidence type="ECO:0000313" key="2">
    <source>
        <dbReference type="EMBL" id="KGF72670.1"/>
    </source>
</evidence>
<keyword evidence="3" id="KW-1185">Reference proteome</keyword>
<evidence type="ECO:0000313" key="3">
    <source>
        <dbReference type="Proteomes" id="UP000030170"/>
    </source>
</evidence>
<evidence type="ECO:0000259" key="1">
    <source>
        <dbReference type="SMART" id="SM00930"/>
    </source>
</evidence>
<feature type="domain" description="NIL" evidence="1">
    <location>
        <begin position="11"/>
        <end position="85"/>
    </location>
</feature>
<organism evidence="2 3">
    <name type="scientific">Neosynechococcus sphagnicola sy1</name>
    <dbReference type="NCBI Taxonomy" id="1497020"/>
    <lineage>
        <taxon>Bacteria</taxon>
        <taxon>Bacillati</taxon>
        <taxon>Cyanobacteriota</taxon>
        <taxon>Cyanophyceae</taxon>
        <taxon>Neosynechococcales</taxon>
        <taxon>Neosynechococcaceae</taxon>
        <taxon>Neosynechococcus</taxon>
    </lineage>
</organism>
<dbReference type="SUPFAM" id="SSF55021">
    <property type="entry name" value="ACT-like"/>
    <property type="match status" value="1"/>
</dbReference>
<proteinExistence type="predicted"/>
<dbReference type="InterPro" id="IPR018449">
    <property type="entry name" value="NIL_domain"/>
</dbReference>
<name>A0A098TK12_9CYAN</name>
<dbReference type="InterPro" id="IPR045865">
    <property type="entry name" value="ACT-like_dom_sf"/>
</dbReference>
<sequence length="92" mass="10543">MLTEAQDQRPTQQRIRLRIAEEYHHEPVISRLISDYHLTVTITAALLGANARGDGWFDLLLQGTSAQLKNALIYLNELDLELWHEGTETDGW</sequence>
<gene>
    <name evidence="2" type="ORF">DO97_07045</name>
</gene>
<dbReference type="AlphaFoldDB" id="A0A098TK12"/>
<reference evidence="2 3" key="1">
    <citation type="journal article" date="2014" name="Mol. Ecol.">
        <title>Evolution of Synechococcus.</title>
        <authorList>
            <person name="Dvorak P."/>
            <person name="Casamatta D."/>
            <person name="Hasler P."/>
            <person name="Poulickova A."/>
            <person name="Ondrej V."/>
            <person name="Sanges R."/>
        </authorList>
    </citation>
    <scope>NUCLEOTIDE SEQUENCE [LARGE SCALE GENOMIC DNA]</scope>
    <source>
        <strain evidence="2 3">CAUP A 1101</strain>
    </source>
</reference>
<dbReference type="Gene3D" id="3.30.70.260">
    <property type="match status" value="1"/>
</dbReference>
<dbReference type="EMBL" id="JJML01000021">
    <property type="protein sequence ID" value="KGF72670.1"/>
    <property type="molecule type" value="Genomic_DNA"/>
</dbReference>
<dbReference type="Pfam" id="PF09383">
    <property type="entry name" value="NIL"/>
    <property type="match status" value="1"/>
</dbReference>
<dbReference type="STRING" id="1497020.DO97_07045"/>